<keyword evidence="1" id="KW-0812">Transmembrane</keyword>
<accession>A0AAN4ZFC0</accession>
<keyword evidence="1" id="KW-0472">Membrane</keyword>
<dbReference type="AlphaFoldDB" id="A0AAN4ZFC0"/>
<evidence type="ECO:0000313" key="3">
    <source>
        <dbReference type="Proteomes" id="UP001328107"/>
    </source>
</evidence>
<dbReference type="EMBL" id="BTRK01000002">
    <property type="protein sequence ID" value="GMR38889.1"/>
    <property type="molecule type" value="Genomic_DNA"/>
</dbReference>
<feature type="non-terminal residue" evidence="2">
    <location>
        <position position="1"/>
    </location>
</feature>
<protein>
    <submittedName>
        <fullName evidence="2">Uncharacterized protein</fullName>
    </submittedName>
</protein>
<feature type="transmembrane region" description="Helical" evidence="1">
    <location>
        <begin position="37"/>
        <end position="55"/>
    </location>
</feature>
<organism evidence="2 3">
    <name type="scientific">Pristionchus mayeri</name>
    <dbReference type="NCBI Taxonomy" id="1317129"/>
    <lineage>
        <taxon>Eukaryota</taxon>
        <taxon>Metazoa</taxon>
        <taxon>Ecdysozoa</taxon>
        <taxon>Nematoda</taxon>
        <taxon>Chromadorea</taxon>
        <taxon>Rhabditida</taxon>
        <taxon>Rhabditina</taxon>
        <taxon>Diplogasteromorpha</taxon>
        <taxon>Diplogasteroidea</taxon>
        <taxon>Neodiplogasteridae</taxon>
        <taxon>Pristionchus</taxon>
    </lineage>
</organism>
<comment type="caution">
    <text evidence="2">The sequence shown here is derived from an EMBL/GenBank/DDBJ whole genome shotgun (WGS) entry which is preliminary data.</text>
</comment>
<proteinExistence type="predicted"/>
<evidence type="ECO:0000313" key="2">
    <source>
        <dbReference type="EMBL" id="GMR38889.1"/>
    </source>
</evidence>
<evidence type="ECO:0000256" key="1">
    <source>
        <dbReference type="SAM" id="Phobius"/>
    </source>
</evidence>
<reference evidence="3" key="1">
    <citation type="submission" date="2022-10" db="EMBL/GenBank/DDBJ databases">
        <title>Genome assembly of Pristionchus species.</title>
        <authorList>
            <person name="Yoshida K."/>
            <person name="Sommer R.J."/>
        </authorList>
    </citation>
    <scope>NUCLEOTIDE SEQUENCE [LARGE SCALE GENOMIC DNA]</scope>
    <source>
        <strain evidence="3">RS5460</strain>
    </source>
</reference>
<sequence length="106" mass="11726">SDDSAAGRVVRVRCRRHSWLAEGRKEAYVKSPDLSELLLLLLLLLIIVNIVSVIFEFKPILLGFGSGIGLPGCRLRVKAPPTVVGRIELLIWELGAEGRLHSLRES</sequence>
<gene>
    <name evidence="2" type="ORF">PMAYCL1PPCAC_09084</name>
</gene>
<keyword evidence="1" id="KW-1133">Transmembrane helix</keyword>
<keyword evidence="3" id="KW-1185">Reference proteome</keyword>
<dbReference type="Proteomes" id="UP001328107">
    <property type="component" value="Unassembled WGS sequence"/>
</dbReference>
<name>A0AAN4ZFC0_9BILA</name>